<keyword evidence="8 11" id="KW-0333">Golgi apparatus</keyword>
<dbReference type="AlphaFoldDB" id="A0A6P8W4Y9"/>
<accession>A0A6P8W4Y9</accession>
<dbReference type="GeneID" id="117564146"/>
<dbReference type="EC" id="2.4.1.-" evidence="11"/>
<dbReference type="RefSeq" id="XP_034098700.1">
    <property type="nucleotide sequence ID" value="XM_034242809.2"/>
</dbReference>
<dbReference type="Pfam" id="PF01762">
    <property type="entry name" value="Galactosyl_T"/>
    <property type="match status" value="1"/>
</dbReference>
<keyword evidence="6 11" id="KW-0735">Signal-anchor</keyword>
<keyword evidence="7 11" id="KW-1133">Transmembrane helix</keyword>
<feature type="transmembrane region" description="Helical" evidence="11">
    <location>
        <begin position="12"/>
        <end position="31"/>
    </location>
</feature>
<proteinExistence type="inferred from homology"/>
<evidence type="ECO:0000313" key="13">
    <source>
        <dbReference type="RefSeq" id="XP_034098700.1"/>
    </source>
</evidence>
<protein>
    <recommendedName>
        <fullName evidence="11">Hexosyltransferase</fullName>
        <ecNumber evidence="11">2.4.1.-</ecNumber>
    </recommendedName>
</protein>
<evidence type="ECO:0000256" key="9">
    <source>
        <dbReference type="ARBA" id="ARBA00023136"/>
    </source>
</evidence>
<dbReference type="InterPro" id="IPR002659">
    <property type="entry name" value="Glyco_trans_31"/>
</dbReference>
<evidence type="ECO:0000256" key="2">
    <source>
        <dbReference type="ARBA" id="ARBA00008661"/>
    </source>
</evidence>
<keyword evidence="4" id="KW-0808">Transferase</keyword>
<evidence type="ECO:0000256" key="1">
    <source>
        <dbReference type="ARBA" id="ARBA00004323"/>
    </source>
</evidence>
<keyword evidence="3 11" id="KW-0328">Glycosyltransferase</keyword>
<comment type="similarity">
    <text evidence="2 11">Belongs to the glycosyltransferase 31 family.</text>
</comment>
<evidence type="ECO:0000313" key="12">
    <source>
        <dbReference type="Proteomes" id="UP000515160"/>
    </source>
</evidence>
<dbReference type="Proteomes" id="UP000515160">
    <property type="component" value="Chromosome 2L"/>
</dbReference>
<name>A0A6P8W4Y9_DROAB</name>
<evidence type="ECO:0000256" key="4">
    <source>
        <dbReference type="ARBA" id="ARBA00022679"/>
    </source>
</evidence>
<evidence type="ECO:0000256" key="10">
    <source>
        <dbReference type="ARBA" id="ARBA00023180"/>
    </source>
</evidence>
<keyword evidence="10" id="KW-0325">Glycoprotein</keyword>
<dbReference type="OrthoDB" id="5512589at2759"/>
<evidence type="ECO:0000256" key="7">
    <source>
        <dbReference type="ARBA" id="ARBA00022989"/>
    </source>
</evidence>
<keyword evidence="5 11" id="KW-0812">Transmembrane</keyword>
<evidence type="ECO:0000256" key="3">
    <source>
        <dbReference type="ARBA" id="ARBA00022676"/>
    </source>
</evidence>
<organism evidence="12 13">
    <name type="scientific">Drosophila albomicans</name>
    <name type="common">Fruit fly</name>
    <dbReference type="NCBI Taxonomy" id="7291"/>
    <lineage>
        <taxon>Eukaryota</taxon>
        <taxon>Metazoa</taxon>
        <taxon>Ecdysozoa</taxon>
        <taxon>Arthropoda</taxon>
        <taxon>Hexapoda</taxon>
        <taxon>Insecta</taxon>
        <taxon>Pterygota</taxon>
        <taxon>Neoptera</taxon>
        <taxon>Endopterygota</taxon>
        <taxon>Diptera</taxon>
        <taxon>Brachycera</taxon>
        <taxon>Muscomorpha</taxon>
        <taxon>Ephydroidea</taxon>
        <taxon>Drosophilidae</taxon>
        <taxon>Drosophila</taxon>
    </lineage>
</organism>
<dbReference type="GO" id="GO:0016758">
    <property type="term" value="F:hexosyltransferase activity"/>
    <property type="evidence" value="ECO:0007669"/>
    <property type="project" value="InterPro"/>
</dbReference>
<sequence>MTAGGLRNLRILRLLFSIVFFMIIFICASYSNTSMWGPQLVIPMKLSWNMTRTVLPIMELNNTGEFGLSQQLLRSQSLNITEQQLNKNTDETQISSSSQSIETSNPFTEANQLYETGHQNIDLDIAHVCPLNGLTTILLILISSALSHERQRMAIRQTWGHYAARRDIGIAFVLGRSINDTENKALRWENYLYGDLIRGNFIDSYDNLTLKTISSLEWADKHCNRAKYILKTDDDMFINVPKLFNFVEEQLKHNVKKTIFGRLAKKWPPVRNKKSKYYVSHGQFRGLYPEFTTGPAYLITGDIVNDLYVRALKMVYLKLEDVFITGIVAKSLNIKRVHVNEFKNRRMKLTTRNIQNSFSIHRISCSEQFEVWQKQHEK</sequence>
<reference evidence="13" key="1">
    <citation type="submission" date="2025-08" db="UniProtKB">
        <authorList>
            <consortium name="RefSeq"/>
        </authorList>
    </citation>
    <scope>IDENTIFICATION</scope>
    <source>
        <strain evidence="13">15112-1751.03</strain>
        <tissue evidence="13">Whole Adult</tissue>
    </source>
</reference>
<dbReference type="FunFam" id="3.90.550.50:FF:000001">
    <property type="entry name" value="Hexosyltransferase"/>
    <property type="match status" value="1"/>
</dbReference>
<dbReference type="Gene3D" id="3.90.550.50">
    <property type="match status" value="1"/>
</dbReference>
<dbReference type="GO" id="GO:0000139">
    <property type="term" value="C:Golgi membrane"/>
    <property type="evidence" value="ECO:0007669"/>
    <property type="project" value="UniProtKB-SubCell"/>
</dbReference>
<dbReference type="PANTHER" id="PTHR11214:SF379">
    <property type="entry name" value="HEXOSYLTRANSFERASE-RELATED"/>
    <property type="match status" value="1"/>
</dbReference>
<evidence type="ECO:0000256" key="5">
    <source>
        <dbReference type="ARBA" id="ARBA00022692"/>
    </source>
</evidence>
<keyword evidence="9 11" id="KW-0472">Membrane</keyword>
<evidence type="ECO:0000256" key="8">
    <source>
        <dbReference type="ARBA" id="ARBA00023034"/>
    </source>
</evidence>
<comment type="subcellular location">
    <subcellularLocation>
        <location evidence="1 11">Golgi apparatus membrane</location>
        <topology evidence="1 11">Single-pass type II membrane protein</topology>
    </subcellularLocation>
</comment>
<dbReference type="GO" id="GO:0006493">
    <property type="term" value="P:protein O-linked glycosylation"/>
    <property type="evidence" value="ECO:0007669"/>
    <property type="project" value="TreeGrafter"/>
</dbReference>
<keyword evidence="12" id="KW-1185">Reference proteome</keyword>
<dbReference type="PANTHER" id="PTHR11214">
    <property type="entry name" value="BETA-1,3-N-ACETYLGLUCOSAMINYLTRANSFERASE"/>
    <property type="match status" value="1"/>
</dbReference>
<evidence type="ECO:0000256" key="6">
    <source>
        <dbReference type="ARBA" id="ARBA00022968"/>
    </source>
</evidence>
<gene>
    <name evidence="13" type="primary">LOC117564146</name>
</gene>
<evidence type="ECO:0000256" key="11">
    <source>
        <dbReference type="RuleBase" id="RU363063"/>
    </source>
</evidence>